<sequence length="214" mass="24868">MHWSKNTFETLKKIYSPNRYSIAILILLYKKILPHGVLHRYVILFLLLFSIKSYSQEATITGLENVHLTDGASIVAIKTEKEVIVINSSSIHNYTKKTEKKEYKPKLPEKKIINKKENSETRKKAKLLKKLIRPEKTPSVYETNSKSDASFQVTTSILKQATNSQNNNNSFINSKIDWIVHLNFYQNRKYVLYLSFQSKKAKNSLFVRPPPQMC</sequence>
<keyword evidence="1" id="KW-0812">Transmembrane</keyword>
<accession>A0ABQ2NJ58</accession>
<dbReference type="EMBL" id="BMLV01000003">
    <property type="protein sequence ID" value="GGP04659.1"/>
    <property type="molecule type" value="Genomic_DNA"/>
</dbReference>
<proteinExistence type="predicted"/>
<evidence type="ECO:0000313" key="3">
    <source>
        <dbReference type="Proteomes" id="UP000620064"/>
    </source>
</evidence>
<keyword evidence="1" id="KW-1133">Transmembrane helix</keyword>
<comment type="caution">
    <text evidence="2">The sequence shown here is derived from an EMBL/GenBank/DDBJ whole genome shotgun (WGS) entry which is preliminary data.</text>
</comment>
<reference evidence="3" key="1">
    <citation type="journal article" date="2019" name="Int. J. Syst. Evol. Microbiol.">
        <title>The Global Catalogue of Microorganisms (GCM) 10K type strain sequencing project: providing services to taxonomists for standard genome sequencing and annotation.</title>
        <authorList>
            <consortium name="The Broad Institute Genomics Platform"/>
            <consortium name="The Broad Institute Genome Sequencing Center for Infectious Disease"/>
            <person name="Wu L."/>
            <person name="Ma J."/>
        </authorList>
    </citation>
    <scope>NUCLEOTIDE SEQUENCE [LARGE SCALE GENOMIC DNA]</scope>
    <source>
        <strain evidence="3">CGMCC 1.7656</strain>
    </source>
</reference>
<protein>
    <submittedName>
        <fullName evidence="2">Uncharacterized protein</fullName>
    </submittedName>
</protein>
<evidence type="ECO:0000256" key="1">
    <source>
        <dbReference type="SAM" id="Phobius"/>
    </source>
</evidence>
<keyword evidence="1" id="KW-0472">Membrane</keyword>
<gene>
    <name evidence="2" type="ORF">GCM10010992_17990</name>
</gene>
<feature type="transmembrane region" description="Helical" evidence="1">
    <location>
        <begin position="20"/>
        <end position="49"/>
    </location>
</feature>
<evidence type="ECO:0000313" key="2">
    <source>
        <dbReference type="EMBL" id="GGP04659.1"/>
    </source>
</evidence>
<keyword evidence="3" id="KW-1185">Reference proteome</keyword>
<name>A0ABQ2NJ58_9FLAO</name>
<organism evidence="2 3">
    <name type="scientific">Cloacibacterium rupense</name>
    <dbReference type="NCBI Taxonomy" id="517423"/>
    <lineage>
        <taxon>Bacteria</taxon>
        <taxon>Pseudomonadati</taxon>
        <taxon>Bacteroidota</taxon>
        <taxon>Flavobacteriia</taxon>
        <taxon>Flavobacteriales</taxon>
        <taxon>Weeksellaceae</taxon>
    </lineage>
</organism>
<dbReference type="Proteomes" id="UP000620064">
    <property type="component" value="Unassembled WGS sequence"/>
</dbReference>